<evidence type="ECO:0000256" key="4">
    <source>
        <dbReference type="ARBA" id="ARBA00022840"/>
    </source>
</evidence>
<protein>
    <submittedName>
        <fullName evidence="6">Metal ABC transporter ATP-binding protein</fullName>
    </submittedName>
</protein>
<evidence type="ECO:0000313" key="6">
    <source>
        <dbReference type="EMBL" id="RDY31098.1"/>
    </source>
</evidence>
<dbReference type="GO" id="GO:0005524">
    <property type="term" value="F:ATP binding"/>
    <property type="evidence" value="ECO:0007669"/>
    <property type="project" value="UniProtKB-KW"/>
</dbReference>
<keyword evidence="4 6" id="KW-0067">ATP-binding</keyword>
<keyword evidence="7" id="KW-1185">Reference proteome</keyword>
<dbReference type="CDD" id="cd03235">
    <property type="entry name" value="ABC_Metallic_Cations"/>
    <property type="match status" value="1"/>
</dbReference>
<reference evidence="6 7" key="1">
    <citation type="journal article" date="2017" name="Genome Announc.">
        <title>Draft Genome Sequence of a Sporulating and Motile Strain of Lachnotalea glycerini Isolated from Water in Quebec City, Canada.</title>
        <authorList>
            <person name="Maheux A.F."/>
            <person name="Boudreau D.K."/>
            <person name="Berube E."/>
            <person name="Boissinot M."/>
            <person name="Raymond F."/>
            <person name="Brodeur S."/>
            <person name="Corbeil J."/>
            <person name="Isabel S."/>
            <person name="Omar R.F."/>
            <person name="Bergeron M.G."/>
        </authorList>
    </citation>
    <scope>NUCLEOTIDE SEQUENCE [LARGE SCALE GENOMIC DNA]</scope>
    <source>
        <strain evidence="6 7">CCRI-19302</strain>
    </source>
</reference>
<accession>A0A371JEJ1</accession>
<dbReference type="AlphaFoldDB" id="A0A371JEJ1"/>
<organism evidence="6 7">
    <name type="scientific">Lachnotalea glycerini</name>
    <dbReference type="NCBI Taxonomy" id="1763509"/>
    <lineage>
        <taxon>Bacteria</taxon>
        <taxon>Bacillati</taxon>
        <taxon>Bacillota</taxon>
        <taxon>Clostridia</taxon>
        <taxon>Lachnospirales</taxon>
        <taxon>Lachnospiraceae</taxon>
        <taxon>Lachnotalea</taxon>
    </lineage>
</organism>
<sequence length="213" mass="23580">MSEIQIENVSFGYEDGMVLENVSMEIKKGDFVGIIGSNGTGKSTLIKLMLGLLPLKTGKIVINDHNIGYVPQVGLAVKADFPATVQEVVMLNLYQEIGLFKRPGKKHIELVDKALETVGMLDKADKQIGKLSGGQQQRVMIAKALVASPEVLILDEPAAAIDSENEQQLYHLLQRLNVDKKLTIIMVTHSIENVEQSMNKIYVIKNKLVTRRK</sequence>
<dbReference type="Gene3D" id="3.40.50.300">
    <property type="entry name" value="P-loop containing nucleotide triphosphate hydrolases"/>
    <property type="match status" value="1"/>
</dbReference>
<evidence type="ECO:0000256" key="1">
    <source>
        <dbReference type="ARBA" id="ARBA00005417"/>
    </source>
</evidence>
<dbReference type="Pfam" id="PF00005">
    <property type="entry name" value="ABC_tran"/>
    <property type="match status" value="1"/>
</dbReference>
<dbReference type="SUPFAM" id="SSF52540">
    <property type="entry name" value="P-loop containing nucleoside triphosphate hydrolases"/>
    <property type="match status" value="1"/>
</dbReference>
<evidence type="ECO:0000256" key="2">
    <source>
        <dbReference type="ARBA" id="ARBA00022448"/>
    </source>
</evidence>
<keyword evidence="3" id="KW-0547">Nucleotide-binding</keyword>
<evidence type="ECO:0000256" key="3">
    <source>
        <dbReference type="ARBA" id="ARBA00022741"/>
    </source>
</evidence>
<dbReference type="RefSeq" id="WP_094377666.1">
    <property type="nucleotide sequence ID" value="NZ_NOKA02000022.1"/>
</dbReference>
<keyword evidence="2" id="KW-0813">Transport</keyword>
<dbReference type="EMBL" id="NOKA02000022">
    <property type="protein sequence ID" value="RDY31098.1"/>
    <property type="molecule type" value="Genomic_DNA"/>
</dbReference>
<comment type="similarity">
    <text evidence="1">Belongs to the ABC transporter superfamily.</text>
</comment>
<comment type="caution">
    <text evidence="6">The sequence shown here is derived from an EMBL/GenBank/DDBJ whole genome shotgun (WGS) entry which is preliminary data.</text>
</comment>
<dbReference type="Proteomes" id="UP000216411">
    <property type="component" value="Unassembled WGS sequence"/>
</dbReference>
<dbReference type="OrthoDB" id="9806726at2"/>
<dbReference type="SMART" id="SM00382">
    <property type="entry name" value="AAA"/>
    <property type="match status" value="1"/>
</dbReference>
<dbReference type="InterPro" id="IPR027417">
    <property type="entry name" value="P-loop_NTPase"/>
</dbReference>
<dbReference type="InterPro" id="IPR050153">
    <property type="entry name" value="Metal_Ion_Import_ABC"/>
</dbReference>
<dbReference type="PROSITE" id="PS00211">
    <property type="entry name" value="ABC_TRANSPORTER_1"/>
    <property type="match status" value="1"/>
</dbReference>
<name>A0A371JEJ1_9FIRM</name>
<dbReference type="PROSITE" id="PS50893">
    <property type="entry name" value="ABC_TRANSPORTER_2"/>
    <property type="match status" value="1"/>
</dbReference>
<dbReference type="InterPro" id="IPR017871">
    <property type="entry name" value="ABC_transporter-like_CS"/>
</dbReference>
<proteinExistence type="inferred from homology"/>
<dbReference type="PANTHER" id="PTHR42734">
    <property type="entry name" value="METAL TRANSPORT SYSTEM ATP-BINDING PROTEIN TM_0124-RELATED"/>
    <property type="match status" value="1"/>
</dbReference>
<dbReference type="InterPro" id="IPR003439">
    <property type="entry name" value="ABC_transporter-like_ATP-bd"/>
</dbReference>
<feature type="domain" description="ABC transporter" evidence="5">
    <location>
        <begin position="4"/>
        <end position="213"/>
    </location>
</feature>
<dbReference type="GO" id="GO:0016887">
    <property type="term" value="F:ATP hydrolysis activity"/>
    <property type="evidence" value="ECO:0007669"/>
    <property type="project" value="InterPro"/>
</dbReference>
<evidence type="ECO:0000313" key="7">
    <source>
        <dbReference type="Proteomes" id="UP000216411"/>
    </source>
</evidence>
<dbReference type="PANTHER" id="PTHR42734:SF17">
    <property type="entry name" value="METAL TRANSPORT SYSTEM ATP-BINDING PROTEIN TM_0124-RELATED"/>
    <property type="match status" value="1"/>
</dbReference>
<evidence type="ECO:0000259" key="5">
    <source>
        <dbReference type="PROSITE" id="PS50893"/>
    </source>
</evidence>
<gene>
    <name evidence="6" type="ORF">CG710_011500</name>
</gene>
<dbReference type="InterPro" id="IPR003593">
    <property type="entry name" value="AAA+_ATPase"/>
</dbReference>